<comment type="caution">
    <text evidence="8">The sequence shown here is derived from an EMBL/GenBank/DDBJ whole genome shotgun (WGS) entry which is preliminary data.</text>
</comment>
<keyword evidence="9" id="KW-1185">Reference proteome</keyword>
<reference evidence="8 9" key="1">
    <citation type="submission" date="2024-05" db="EMBL/GenBank/DDBJ databases">
        <title>Haplotype-resolved chromosome-level genome assembly of Huyou (Citrus changshanensis).</title>
        <authorList>
            <person name="Miao C."/>
            <person name="Chen W."/>
            <person name="Wu Y."/>
            <person name="Wang L."/>
            <person name="Zhao S."/>
            <person name="Grierson D."/>
            <person name="Xu C."/>
            <person name="Chen K."/>
        </authorList>
    </citation>
    <scope>NUCLEOTIDE SEQUENCE [LARGE SCALE GENOMIC DNA]</scope>
    <source>
        <strain evidence="8">01-14</strain>
        <tissue evidence="8">Leaf</tissue>
    </source>
</reference>
<feature type="domain" description="HTH myb-type" evidence="7">
    <location>
        <begin position="67"/>
        <end position="123"/>
    </location>
</feature>
<dbReference type="InterPro" id="IPR006447">
    <property type="entry name" value="Myb_dom_plants"/>
</dbReference>
<dbReference type="Pfam" id="PF00249">
    <property type="entry name" value="Myb_DNA-binding"/>
    <property type="match status" value="1"/>
</dbReference>
<dbReference type="GO" id="GO:0009723">
    <property type="term" value="P:response to ethylene"/>
    <property type="evidence" value="ECO:0007669"/>
    <property type="project" value="TreeGrafter"/>
</dbReference>
<dbReference type="AlphaFoldDB" id="A0AAP0LN72"/>
<dbReference type="InterPro" id="IPR009057">
    <property type="entry name" value="Homeodomain-like_sf"/>
</dbReference>
<evidence type="ECO:0000256" key="1">
    <source>
        <dbReference type="ARBA" id="ARBA00004123"/>
    </source>
</evidence>
<dbReference type="InterPro" id="IPR017930">
    <property type="entry name" value="Myb_dom"/>
</dbReference>
<dbReference type="InterPro" id="IPR052245">
    <property type="entry name" value="Plant_Stress_Dev_TF"/>
</dbReference>
<dbReference type="NCBIfam" id="TIGR01557">
    <property type="entry name" value="myb_SHAQKYF"/>
    <property type="match status" value="1"/>
</dbReference>
<gene>
    <name evidence="8" type="ORF">WN944_024570</name>
</gene>
<evidence type="ECO:0000313" key="8">
    <source>
        <dbReference type="EMBL" id="KAK9181433.1"/>
    </source>
</evidence>
<evidence type="ECO:0000313" key="9">
    <source>
        <dbReference type="Proteomes" id="UP001428341"/>
    </source>
</evidence>
<feature type="domain" description="Myb-like" evidence="6">
    <location>
        <begin position="67"/>
        <end position="119"/>
    </location>
</feature>
<dbReference type="GO" id="GO:0005634">
    <property type="term" value="C:nucleus"/>
    <property type="evidence" value="ECO:0007669"/>
    <property type="project" value="UniProtKB-SubCell"/>
</dbReference>
<name>A0AAP0LN72_9ROSI</name>
<organism evidence="8 9">
    <name type="scientific">Citrus x changshan-huyou</name>
    <dbReference type="NCBI Taxonomy" id="2935761"/>
    <lineage>
        <taxon>Eukaryota</taxon>
        <taxon>Viridiplantae</taxon>
        <taxon>Streptophyta</taxon>
        <taxon>Embryophyta</taxon>
        <taxon>Tracheophyta</taxon>
        <taxon>Spermatophyta</taxon>
        <taxon>Magnoliopsida</taxon>
        <taxon>eudicotyledons</taxon>
        <taxon>Gunneridae</taxon>
        <taxon>Pentapetalae</taxon>
        <taxon>rosids</taxon>
        <taxon>malvids</taxon>
        <taxon>Sapindales</taxon>
        <taxon>Rutaceae</taxon>
        <taxon>Aurantioideae</taxon>
        <taxon>Citrus</taxon>
    </lineage>
</organism>
<protein>
    <submittedName>
        <fullName evidence="8">Uncharacterized protein</fullName>
    </submittedName>
</protein>
<dbReference type="GO" id="GO:0006355">
    <property type="term" value="P:regulation of DNA-templated transcription"/>
    <property type="evidence" value="ECO:0007669"/>
    <property type="project" value="UniProtKB-ARBA"/>
</dbReference>
<dbReference type="PROSITE" id="PS50090">
    <property type="entry name" value="MYB_LIKE"/>
    <property type="match status" value="1"/>
</dbReference>
<dbReference type="InterPro" id="IPR001005">
    <property type="entry name" value="SANT/Myb"/>
</dbReference>
<dbReference type="CDD" id="cd00167">
    <property type="entry name" value="SANT"/>
    <property type="match status" value="1"/>
</dbReference>
<comment type="subcellular location">
    <subcellularLocation>
        <location evidence="1">Nucleus</location>
    </subcellularLocation>
</comment>
<evidence type="ECO:0000259" key="7">
    <source>
        <dbReference type="PROSITE" id="PS51294"/>
    </source>
</evidence>
<dbReference type="Gene3D" id="1.10.10.60">
    <property type="entry name" value="Homeodomain-like"/>
    <property type="match status" value="1"/>
</dbReference>
<keyword evidence="3" id="KW-0238">DNA-binding</keyword>
<dbReference type="SMART" id="SM00717">
    <property type="entry name" value="SANT"/>
    <property type="match status" value="1"/>
</dbReference>
<dbReference type="SUPFAM" id="SSF46689">
    <property type="entry name" value="Homeodomain-like"/>
    <property type="match status" value="1"/>
</dbReference>
<evidence type="ECO:0000256" key="3">
    <source>
        <dbReference type="ARBA" id="ARBA00023125"/>
    </source>
</evidence>
<dbReference type="GO" id="GO:0009739">
    <property type="term" value="P:response to gibberellin"/>
    <property type="evidence" value="ECO:0007669"/>
    <property type="project" value="TreeGrafter"/>
</dbReference>
<keyword evidence="2" id="KW-0805">Transcription regulation</keyword>
<evidence type="ECO:0000259" key="6">
    <source>
        <dbReference type="PROSITE" id="PS50090"/>
    </source>
</evidence>
<evidence type="ECO:0000256" key="4">
    <source>
        <dbReference type="ARBA" id="ARBA00023163"/>
    </source>
</evidence>
<dbReference type="PANTHER" id="PTHR44191">
    <property type="entry name" value="TRANSCRIPTION FACTOR KUA1"/>
    <property type="match status" value="1"/>
</dbReference>
<accession>A0AAP0LN72</accession>
<dbReference type="PROSITE" id="PS51294">
    <property type="entry name" value="HTH_MYB"/>
    <property type="match status" value="1"/>
</dbReference>
<dbReference type="PANTHER" id="PTHR44191:SF45">
    <property type="entry name" value="TRANSCRIPTION FACTOR MYB1R1-LIKE"/>
    <property type="match status" value="1"/>
</dbReference>
<dbReference type="EMBL" id="JBCGBO010000024">
    <property type="protein sequence ID" value="KAK9181433.1"/>
    <property type="molecule type" value="Genomic_DNA"/>
</dbReference>
<dbReference type="GO" id="GO:0003677">
    <property type="term" value="F:DNA binding"/>
    <property type="evidence" value="ECO:0007669"/>
    <property type="project" value="UniProtKB-KW"/>
</dbReference>
<dbReference type="FunFam" id="1.10.10.60:FF:000009">
    <property type="entry name" value="transcription factor MYB1R1"/>
    <property type="match status" value="1"/>
</dbReference>
<keyword evidence="5" id="KW-0539">Nucleus</keyword>
<proteinExistence type="predicted"/>
<keyword evidence="4" id="KW-0804">Transcription</keyword>
<evidence type="ECO:0000256" key="5">
    <source>
        <dbReference type="ARBA" id="ARBA00023242"/>
    </source>
</evidence>
<evidence type="ECO:0000256" key="2">
    <source>
        <dbReference type="ARBA" id="ARBA00023015"/>
    </source>
</evidence>
<sequence length="210" mass="23959">MCRSKGCVKLFGVNILEQKQDHESNRSSSVTSFANLHYLEEPNVQVNAESLCEGQQLNFKRRKVVREKRKRKQPWTEDEHQKFLMGLKWLGKGDWKGISKNFVTTRTQTQIASHAQKYFNRQASSSDNKNRRTSLFDMPLKEAAPSHPQDHDSLASVKSIPTSTSSQYQIHCNGHMPAGICENFSPCAPQLFQRSISRETDILELKIGPP</sequence>
<dbReference type="Proteomes" id="UP001428341">
    <property type="component" value="Unassembled WGS sequence"/>
</dbReference>